<dbReference type="RefSeq" id="XP_005748378.1">
    <property type="nucleotide sequence ID" value="XM_005748321.2"/>
</dbReference>
<evidence type="ECO:0000313" key="13">
    <source>
        <dbReference type="Ensembl" id="ENSPNYP00000011031.1"/>
    </source>
</evidence>
<keyword evidence="5" id="KW-0999">Mitochondrion inner membrane</keyword>
<dbReference type="Ensembl" id="ENSPNYT00000011296.1">
    <property type="protein sequence ID" value="ENSPNYP00000011031.1"/>
    <property type="gene ID" value="ENSPNYG00000008378.1"/>
</dbReference>
<evidence type="ECO:0000256" key="7">
    <source>
        <dbReference type="ARBA" id="ARBA00022989"/>
    </source>
</evidence>
<evidence type="ECO:0000256" key="3">
    <source>
        <dbReference type="ARBA" id="ARBA00007351"/>
    </source>
</evidence>
<evidence type="ECO:0000256" key="1">
    <source>
        <dbReference type="ARBA" id="ARBA00004434"/>
    </source>
</evidence>
<comment type="subcellular location">
    <subcellularLocation>
        <location evidence="1">Mitochondrion inner membrane</location>
        <topology evidence="1">Single-pass membrane protein</topology>
    </subcellularLocation>
</comment>
<dbReference type="InterPro" id="IPR023272">
    <property type="entry name" value="Cyt_c_oxidase_suVIIB_dom_sf"/>
</dbReference>
<evidence type="ECO:0000256" key="8">
    <source>
        <dbReference type="ARBA" id="ARBA00023128"/>
    </source>
</evidence>
<protein>
    <recommendedName>
        <fullName evidence="10">Cytochrome c oxidase subunit 7B, mitochondrial</fullName>
    </recommendedName>
    <alternativeName>
        <fullName evidence="11">Cytochrome c oxidase polypeptide VIIb</fullName>
    </alternativeName>
</protein>
<dbReference type="InterPro" id="IPR008433">
    <property type="entry name" value="Cyt_c_oxidase_suVIIB"/>
</dbReference>
<gene>
    <name evidence="15" type="primary">LOC102196405</name>
</gene>
<keyword evidence="7 12" id="KW-1133">Transmembrane helix</keyword>
<keyword evidence="4 12" id="KW-0812">Transmembrane</keyword>
<evidence type="ECO:0000313" key="14">
    <source>
        <dbReference type="Proteomes" id="UP000695023"/>
    </source>
</evidence>
<sequence length="78" mass="8609">MYRFGKAAVNISGQAMRQVRHGSNLPQNQNFHSKYGAGVLVSGAIFCTAVWGYVLTSTGITWNLSPVGKIQPKPWREE</sequence>
<dbReference type="GO" id="GO:0005743">
    <property type="term" value="C:mitochondrial inner membrane"/>
    <property type="evidence" value="ECO:0007669"/>
    <property type="project" value="UniProtKB-SubCell"/>
</dbReference>
<dbReference type="Pfam" id="PF05392">
    <property type="entry name" value="COX7B"/>
    <property type="match status" value="1"/>
</dbReference>
<dbReference type="PANTHER" id="PTHR16716">
    <property type="entry name" value="CYTOCHROME C OXIDASE SUBUNIT 7B, MITOCHONDRIAL"/>
    <property type="match status" value="1"/>
</dbReference>
<evidence type="ECO:0000256" key="11">
    <source>
        <dbReference type="ARBA" id="ARBA00041642"/>
    </source>
</evidence>
<evidence type="ECO:0000313" key="15">
    <source>
        <dbReference type="RefSeq" id="XP_005748378.1"/>
    </source>
</evidence>
<evidence type="ECO:0000256" key="6">
    <source>
        <dbReference type="ARBA" id="ARBA00022946"/>
    </source>
</evidence>
<reference evidence="13" key="1">
    <citation type="submission" date="2023-09" db="UniProtKB">
        <authorList>
            <consortium name="Ensembl"/>
        </authorList>
    </citation>
    <scope>IDENTIFICATION</scope>
</reference>
<accession>A0A3B4FP41</accession>
<evidence type="ECO:0000256" key="10">
    <source>
        <dbReference type="ARBA" id="ARBA00040623"/>
    </source>
</evidence>
<dbReference type="CTD" id="1349"/>
<name>A0A3B4FP41_9CICH</name>
<evidence type="ECO:0000256" key="2">
    <source>
        <dbReference type="ARBA" id="ARBA00004673"/>
    </source>
</evidence>
<keyword evidence="9 12" id="KW-0472">Membrane</keyword>
<dbReference type="UniPathway" id="UPA00705"/>
<dbReference type="PANTHER" id="PTHR16716:SF0">
    <property type="entry name" value="CYTOCHROME C OXIDASE SUBUNIT 7B, MITOCHONDRIAL"/>
    <property type="match status" value="1"/>
</dbReference>
<comment type="similarity">
    <text evidence="3">Belongs to the cytochrome c oxidase VIIb family.</text>
</comment>
<keyword evidence="6" id="KW-0809">Transit peptide</keyword>
<dbReference type="STRING" id="303518.ENSPNYP00000011031"/>
<evidence type="ECO:0000256" key="9">
    <source>
        <dbReference type="ARBA" id="ARBA00023136"/>
    </source>
</evidence>
<keyword evidence="8" id="KW-0496">Mitochondrion</keyword>
<evidence type="ECO:0000256" key="12">
    <source>
        <dbReference type="SAM" id="Phobius"/>
    </source>
</evidence>
<evidence type="ECO:0000256" key="5">
    <source>
        <dbReference type="ARBA" id="ARBA00022792"/>
    </source>
</evidence>
<comment type="pathway">
    <text evidence="2">Energy metabolism; oxidative phosphorylation.</text>
</comment>
<dbReference type="OrthoDB" id="9937520at2759"/>
<evidence type="ECO:0000256" key="4">
    <source>
        <dbReference type="ARBA" id="ARBA00022692"/>
    </source>
</evidence>
<dbReference type="SUPFAM" id="SSF81423">
    <property type="entry name" value="Mitochondrial cytochrome c oxidase subunit VIIb"/>
    <property type="match status" value="1"/>
</dbReference>
<organism evidence="13">
    <name type="scientific">Pundamilia nyererei</name>
    <dbReference type="NCBI Taxonomy" id="303518"/>
    <lineage>
        <taxon>Eukaryota</taxon>
        <taxon>Metazoa</taxon>
        <taxon>Chordata</taxon>
        <taxon>Craniata</taxon>
        <taxon>Vertebrata</taxon>
        <taxon>Euteleostomi</taxon>
        <taxon>Actinopterygii</taxon>
        <taxon>Neopterygii</taxon>
        <taxon>Teleostei</taxon>
        <taxon>Neoteleostei</taxon>
        <taxon>Acanthomorphata</taxon>
        <taxon>Ovalentaria</taxon>
        <taxon>Cichlomorphae</taxon>
        <taxon>Cichliformes</taxon>
        <taxon>Cichlidae</taxon>
        <taxon>African cichlids</taxon>
        <taxon>Pseudocrenilabrinae</taxon>
        <taxon>Haplochromini</taxon>
        <taxon>Pundamilia</taxon>
    </lineage>
</organism>
<keyword evidence="14" id="KW-1185">Reference proteome</keyword>
<dbReference type="Proteomes" id="UP000695023">
    <property type="component" value="Unplaced"/>
</dbReference>
<dbReference type="GO" id="GO:0006123">
    <property type="term" value="P:mitochondrial electron transport, cytochrome c to oxygen"/>
    <property type="evidence" value="ECO:0007669"/>
    <property type="project" value="InterPro"/>
</dbReference>
<feature type="transmembrane region" description="Helical" evidence="12">
    <location>
        <begin position="35"/>
        <end position="55"/>
    </location>
</feature>
<dbReference type="Gene3D" id="4.10.51.10">
    <property type="entry name" value="Cytochrome C Oxidase, chain K"/>
    <property type="match status" value="1"/>
</dbReference>
<proteinExistence type="inferred from homology"/>
<reference evidence="15" key="2">
    <citation type="submission" date="2025-04" db="UniProtKB">
        <authorList>
            <consortium name="RefSeq"/>
        </authorList>
    </citation>
    <scope>IDENTIFICATION</scope>
</reference>
<dbReference type="AlphaFoldDB" id="A0A3B4FP41"/>
<dbReference type="GeneTree" id="ENSGT00940000169781"/>